<sequence>MFPPDLKHFLQPWELVLRMKMRNKWSERLLQYQKELL</sequence>
<evidence type="ECO:0000313" key="1">
    <source>
        <dbReference type="EMBL" id="OYR14667.1"/>
    </source>
</evidence>
<protein>
    <submittedName>
        <fullName evidence="1">Uncharacterized protein</fullName>
    </submittedName>
</protein>
<name>A0A256FIJ9_9HYPH</name>
<dbReference type="EMBL" id="NNRK01000026">
    <property type="protein sequence ID" value="OYR14667.1"/>
    <property type="molecule type" value="Genomic_DNA"/>
</dbReference>
<dbReference type="Proteomes" id="UP000216345">
    <property type="component" value="Unassembled WGS sequence"/>
</dbReference>
<dbReference type="AlphaFoldDB" id="A0A256FIJ9"/>
<proteinExistence type="predicted"/>
<gene>
    <name evidence="1" type="ORF">CEV32_0674</name>
</gene>
<keyword evidence="2" id="KW-1185">Reference proteome</keyword>
<evidence type="ECO:0000313" key="2">
    <source>
        <dbReference type="Proteomes" id="UP000216345"/>
    </source>
</evidence>
<organism evidence="1 2">
    <name type="scientific">Brucella rhizosphaerae</name>
    <dbReference type="NCBI Taxonomy" id="571254"/>
    <lineage>
        <taxon>Bacteria</taxon>
        <taxon>Pseudomonadati</taxon>
        <taxon>Pseudomonadota</taxon>
        <taxon>Alphaproteobacteria</taxon>
        <taxon>Hyphomicrobiales</taxon>
        <taxon>Brucellaceae</taxon>
        <taxon>Brucella/Ochrobactrum group</taxon>
        <taxon>Brucella</taxon>
    </lineage>
</organism>
<reference evidence="1 2" key="1">
    <citation type="submission" date="2017-07" db="EMBL/GenBank/DDBJ databases">
        <title>Phylogenetic study on the rhizospheric bacterium Ochrobactrum sp. A44.</title>
        <authorList>
            <person name="Krzyzanowska D.M."/>
            <person name="Ossowicki A."/>
            <person name="Rajewska M."/>
            <person name="Maciag T."/>
            <person name="Kaczynski Z."/>
            <person name="Czerwicka M."/>
            <person name="Jafra S."/>
        </authorList>
    </citation>
    <scope>NUCLEOTIDE SEQUENCE [LARGE SCALE GENOMIC DNA]</scope>
    <source>
        <strain evidence="1 2">PR17</strain>
    </source>
</reference>
<comment type="caution">
    <text evidence="1">The sequence shown here is derived from an EMBL/GenBank/DDBJ whole genome shotgun (WGS) entry which is preliminary data.</text>
</comment>
<accession>A0A256FIJ9</accession>